<name>A0A9E6U0C0_9PSED</name>
<proteinExistence type="predicted"/>
<sequence>MRSHSRHGVHLPFRPCTRICCDTCSPWCFWAGRRLRDEVSKLNATVGCPGTDTAASARGEAARRAAMVLSELLSQADARAGELAAAFDRARVAGLACESSYDHLVE</sequence>
<protein>
    <submittedName>
        <fullName evidence="1">DUF2514 domain-containing protein</fullName>
    </submittedName>
</protein>
<evidence type="ECO:0000313" key="2">
    <source>
        <dbReference type="Proteomes" id="UP000633418"/>
    </source>
</evidence>
<dbReference type="Proteomes" id="UP000633418">
    <property type="component" value="Chromosome"/>
</dbReference>
<dbReference type="InterPro" id="IPR019659">
    <property type="entry name" value="DUF2514"/>
</dbReference>
<dbReference type="AlphaFoldDB" id="A0A9E6U0C0"/>
<dbReference type="Pfam" id="PF10721">
    <property type="entry name" value="DUF2514"/>
    <property type="match status" value="1"/>
</dbReference>
<gene>
    <name evidence="1" type="ORF">HU772_010390</name>
</gene>
<reference evidence="1 2" key="2">
    <citation type="journal article" date="2021" name="Microorganisms">
        <title>The Ever-Expanding Pseudomonas Genus: Description of 43 New Species and Partition of the Pseudomonas putida Group.</title>
        <authorList>
            <person name="Girard L."/>
            <person name="Lood C."/>
            <person name="Hofte M."/>
            <person name="Vandamme P."/>
            <person name="Rokni-Zadeh H."/>
            <person name="van Noort V."/>
            <person name="Lavigne R."/>
            <person name="De Mot R."/>
        </authorList>
    </citation>
    <scope>NUCLEOTIDE SEQUENCE [LARGE SCALE GENOMIC DNA]</scope>
    <source>
        <strain evidence="1 2">RW9S1A</strain>
    </source>
</reference>
<accession>A0A9E6U0C0</accession>
<organism evidence="1 2">
    <name type="scientific">Pseudomonas xantholysinigenes</name>
    <dbReference type="NCBI Taxonomy" id="2745490"/>
    <lineage>
        <taxon>Bacteria</taxon>
        <taxon>Pseudomonadati</taxon>
        <taxon>Pseudomonadota</taxon>
        <taxon>Gammaproteobacteria</taxon>
        <taxon>Pseudomonadales</taxon>
        <taxon>Pseudomonadaceae</taxon>
        <taxon>Pseudomonas</taxon>
    </lineage>
</organism>
<reference evidence="1 2" key="1">
    <citation type="journal article" date="2020" name="Microorganisms">
        <title>Reliable Identification of Environmental Pseudomonas Isolates Using the rpoD Gene.</title>
        <authorList>
            <consortium name="The Broad Institute Genome Sequencing Platform"/>
            <person name="Girard L."/>
            <person name="Lood C."/>
            <person name="Rokni-Zadeh H."/>
            <person name="van Noort V."/>
            <person name="Lavigne R."/>
            <person name="De Mot R."/>
        </authorList>
    </citation>
    <scope>NUCLEOTIDE SEQUENCE [LARGE SCALE GENOMIC DNA]</scope>
    <source>
        <strain evidence="1 2">RW9S1A</strain>
    </source>
</reference>
<evidence type="ECO:0000313" key="1">
    <source>
        <dbReference type="EMBL" id="QXI40927.1"/>
    </source>
</evidence>
<keyword evidence="2" id="KW-1185">Reference proteome</keyword>
<dbReference type="EMBL" id="CP077095">
    <property type="protein sequence ID" value="QXI40927.1"/>
    <property type="molecule type" value="Genomic_DNA"/>
</dbReference>
<dbReference type="KEGG" id="pxn:HU772_010390"/>